<reference evidence="7 8" key="1">
    <citation type="submission" date="2022-12" db="EMBL/GenBank/DDBJ databases">
        <title>Chromosome-level genome of Tegillarca granosa.</title>
        <authorList>
            <person name="Kim J."/>
        </authorList>
    </citation>
    <scope>NUCLEOTIDE SEQUENCE [LARGE SCALE GENOMIC DNA]</scope>
    <source>
        <strain evidence="7">Teg-2019</strain>
        <tissue evidence="7">Adductor muscle</tissue>
    </source>
</reference>
<evidence type="ECO:0000313" key="7">
    <source>
        <dbReference type="EMBL" id="KAJ8306231.1"/>
    </source>
</evidence>
<name>A0ABQ9ELX3_TEGGR</name>
<dbReference type="PANTHER" id="PTHR19229:SF185">
    <property type="entry name" value="ABC TRANSPORTER DOMAIN-CONTAINING PROTEIN"/>
    <property type="match status" value="1"/>
</dbReference>
<keyword evidence="3 5" id="KW-1133">Transmembrane helix</keyword>
<dbReference type="Pfam" id="PF12698">
    <property type="entry name" value="ABC2_membrane_3"/>
    <property type="match status" value="1"/>
</dbReference>
<keyword evidence="2 5" id="KW-0812">Transmembrane</keyword>
<proteinExistence type="predicted"/>
<keyword evidence="4 5" id="KW-0472">Membrane</keyword>
<keyword evidence="8" id="KW-1185">Reference proteome</keyword>
<organism evidence="7 8">
    <name type="scientific">Tegillarca granosa</name>
    <name type="common">Malaysian cockle</name>
    <name type="synonym">Anadara granosa</name>
    <dbReference type="NCBI Taxonomy" id="220873"/>
    <lineage>
        <taxon>Eukaryota</taxon>
        <taxon>Metazoa</taxon>
        <taxon>Spiralia</taxon>
        <taxon>Lophotrochozoa</taxon>
        <taxon>Mollusca</taxon>
        <taxon>Bivalvia</taxon>
        <taxon>Autobranchia</taxon>
        <taxon>Pteriomorphia</taxon>
        <taxon>Arcoida</taxon>
        <taxon>Arcoidea</taxon>
        <taxon>Arcidae</taxon>
        <taxon>Tegillarca</taxon>
    </lineage>
</organism>
<feature type="transmembrane region" description="Helical" evidence="5">
    <location>
        <begin position="405"/>
        <end position="428"/>
    </location>
</feature>
<evidence type="ECO:0000256" key="1">
    <source>
        <dbReference type="ARBA" id="ARBA00004141"/>
    </source>
</evidence>
<accession>A0ABQ9ELX3</accession>
<comment type="subcellular location">
    <subcellularLocation>
        <location evidence="1">Membrane</location>
        <topology evidence="1">Multi-pass membrane protein</topology>
    </subcellularLocation>
</comment>
<dbReference type="PANTHER" id="PTHR19229">
    <property type="entry name" value="ATP-BINDING CASSETTE TRANSPORTER SUBFAMILY A ABCA"/>
    <property type="match status" value="1"/>
</dbReference>
<gene>
    <name evidence="7" type="ORF">KUTeg_016776</name>
</gene>
<dbReference type="EMBL" id="JARBDR010000813">
    <property type="protein sequence ID" value="KAJ8306231.1"/>
    <property type="molecule type" value="Genomic_DNA"/>
</dbReference>
<dbReference type="Gene3D" id="3.40.50.300">
    <property type="entry name" value="P-loop containing nucleotide triphosphate hydrolases"/>
    <property type="match status" value="1"/>
</dbReference>
<comment type="caution">
    <text evidence="7">The sequence shown here is derived from an EMBL/GenBank/DDBJ whole genome shotgun (WGS) entry which is preliminary data.</text>
</comment>
<feature type="transmembrane region" description="Helical" evidence="5">
    <location>
        <begin position="449"/>
        <end position="477"/>
    </location>
</feature>
<dbReference type="InterPro" id="IPR027417">
    <property type="entry name" value="P-loop_NTPase"/>
</dbReference>
<dbReference type="Proteomes" id="UP001217089">
    <property type="component" value="Unassembled WGS sequence"/>
</dbReference>
<dbReference type="InterPro" id="IPR013525">
    <property type="entry name" value="ABC2_TM"/>
</dbReference>
<feature type="domain" description="ABC-2 type transporter transmembrane" evidence="6">
    <location>
        <begin position="411"/>
        <end position="614"/>
    </location>
</feature>
<evidence type="ECO:0000256" key="3">
    <source>
        <dbReference type="ARBA" id="ARBA00022989"/>
    </source>
</evidence>
<dbReference type="InterPro" id="IPR026082">
    <property type="entry name" value="ABCA"/>
</dbReference>
<evidence type="ECO:0000256" key="5">
    <source>
        <dbReference type="SAM" id="Phobius"/>
    </source>
</evidence>
<evidence type="ECO:0000256" key="4">
    <source>
        <dbReference type="ARBA" id="ARBA00023136"/>
    </source>
</evidence>
<evidence type="ECO:0000313" key="8">
    <source>
        <dbReference type="Proteomes" id="UP001217089"/>
    </source>
</evidence>
<sequence length="668" mass="76395">MIEGMNNLTYTLKTVGVKQLTGFLQDFDACPSIEQVDSAEDIKNLICLSGGLSQLFEIADHPALERLQHKLCNMRSSHLYKLYQDFKSEFSIKSVFFEIFKYIFINSGRLPNIANIFLKMQNIFQDMKYLNAFNTEEWKSLSQDLNTDNVMESLGLFVCGSNSFLKVDAEENNDFMSKFQTSKDKAVDDSDKDLTNDYGPDYMYRMVQLGEAWGEYVDDIFSYMDTDNNLDLLRAFSNSCICDLLEGGLQSTAVNNEKLATWLNGTNGGLCRNIRQLLNDDVTLDGTHWKHIFNYTRQFARIMANYGPVSLIFDVKDKHHLPSHITYKIRMDIDRVDTSKQVMDRLWTPGSRSKPGEDTKFLTYGFAYLQDIVDHAIIKLQTGVTDGLGIVLQQFPYPCYIQDNFMIGISMTLPLFLVLAWVWPVAMLSKNVVHEKEKRLKEIMKIMGLSNGVHWVAWFITSFIVMFLTVCLLVFVITAGRVVEHSDPFIVLLFMTVFAVSTIMQCIFFSSFFCQANIAACCAGFLYFVLYLPYVMVKGWEELMFSWHKFLVCTSSSVAFGFGCTYIARFEEQAVGIQWENIASSPMVDDHFNMFYCIVMMLVDTVIYAVLTWYIEAVFPGGMKRLLSVAMAFVGNAKTVILDEPTAGVDPYARRAIWDLLLKFKQSM</sequence>
<evidence type="ECO:0000259" key="6">
    <source>
        <dbReference type="Pfam" id="PF12698"/>
    </source>
</evidence>
<feature type="transmembrane region" description="Helical" evidence="5">
    <location>
        <begin position="516"/>
        <end position="537"/>
    </location>
</feature>
<feature type="transmembrane region" description="Helical" evidence="5">
    <location>
        <begin position="593"/>
        <end position="615"/>
    </location>
</feature>
<feature type="transmembrane region" description="Helical" evidence="5">
    <location>
        <begin position="489"/>
        <end position="509"/>
    </location>
</feature>
<protein>
    <recommendedName>
        <fullName evidence="6">ABC-2 type transporter transmembrane domain-containing protein</fullName>
    </recommendedName>
</protein>
<evidence type="ECO:0000256" key="2">
    <source>
        <dbReference type="ARBA" id="ARBA00022692"/>
    </source>
</evidence>
<dbReference type="SUPFAM" id="SSF52540">
    <property type="entry name" value="P-loop containing nucleoside triphosphate hydrolases"/>
    <property type="match status" value="1"/>
</dbReference>